<protein>
    <submittedName>
        <fullName evidence="2">Uncharacterized protein</fullName>
    </submittedName>
</protein>
<dbReference type="EMBL" id="GBXM01041279">
    <property type="protein sequence ID" value="JAH67298.1"/>
    <property type="molecule type" value="Transcribed_RNA"/>
</dbReference>
<keyword evidence="1" id="KW-1133">Transmembrane helix</keyword>
<proteinExistence type="predicted"/>
<reference evidence="2" key="2">
    <citation type="journal article" date="2015" name="Fish Shellfish Immunol.">
        <title>Early steps in the European eel (Anguilla anguilla)-Vibrio vulnificus interaction in the gills: Role of the RtxA13 toxin.</title>
        <authorList>
            <person name="Callol A."/>
            <person name="Pajuelo D."/>
            <person name="Ebbesson L."/>
            <person name="Teles M."/>
            <person name="MacKenzie S."/>
            <person name="Amaro C."/>
        </authorList>
    </citation>
    <scope>NUCLEOTIDE SEQUENCE</scope>
</reference>
<evidence type="ECO:0000313" key="2">
    <source>
        <dbReference type="EMBL" id="JAH67298.1"/>
    </source>
</evidence>
<keyword evidence="1" id="KW-0812">Transmembrane</keyword>
<reference evidence="2" key="1">
    <citation type="submission" date="2014-11" db="EMBL/GenBank/DDBJ databases">
        <authorList>
            <person name="Amaro Gonzalez C."/>
        </authorList>
    </citation>
    <scope>NUCLEOTIDE SEQUENCE</scope>
</reference>
<evidence type="ECO:0000256" key="1">
    <source>
        <dbReference type="SAM" id="Phobius"/>
    </source>
</evidence>
<name>A0A0E9UQT8_ANGAN</name>
<organism evidence="2">
    <name type="scientific">Anguilla anguilla</name>
    <name type="common">European freshwater eel</name>
    <name type="synonym">Muraena anguilla</name>
    <dbReference type="NCBI Taxonomy" id="7936"/>
    <lineage>
        <taxon>Eukaryota</taxon>
        <taxon>Metazoa</taxon>
        <taxon>Chordata</taxon>
        <taxon>Craniata</taxon>
        <taxon>Vertebrata</taxon>
        <taxon>Euteleostomi</taxon>
        <taxon>Actinopterygii</taxon>
        <taxon>Neopterygii</taxon>
        <taxon>Teleostei</taxon>
        <taxon>Anguilliformes</taxon>
        <taxon>Anguillidae</taxon>
        <taxon>Anguilla</taxon>
    </lineage>
</organism>
<dbReference type="AlphaFoldDB" id="A0A0E9UQT8"/>
<keyword evidence="1" id="KW-0472">Membrane</keyword>
<feature type="transmembrane region" description="Helical" evidence="1">
    <location>
        <begin position="21"/>
        <end position="39"/>
    </location>
</feature>
<accession>A0A0E9UQT8</accession>
<sequence>MCVPYQTYSKTGQKRKAPCTISHVLGAMFALFFCCEVLQDPNFLFTLMPLLLYAKLHSN</sequence>